<evidence type="ECO:0000259" key="1">
    <source>
        <dbReference type="Pfam" id="PF06094"/>
    </source>
</evidence>
<gene>
    <name evidence="2" type="ORF">E7Z79_02390</name>
</gene>
<dbReference type="AlphaFoldDB" id="A0A8T3V4P6"/>
<name>A0A8T3V4P6_9EURY</name>
<evidence type="ECO:0000313" key="3">
    <source>
        <dbReference type="Proteomes" id="UP000783037"/>
    </source>
</evidence>
<evidence type="ECO:0000313" key="2">
    <source>
        <dbReference type="EMBL" id="MBE6501271.1"/>
    </source>
</evidence>
<dbReference type="SUPFAM" id="SSF110857">
    <property type="entry name" value="Gamma-glutamyl cyclotransferase-like"/>
    <property type="match status" value="1"/>
</dbReference>
<sequence length="472" mass="53639">MIKLEKQKHNEPKFDELSEMLLSMKDFLSEETDFNDKQWVCNLNAIIDFQDEDGSFKLFDSYSIPSDARVEFCHLPTYLATATLMKAYMTDSESFTIKETSALSKGLKMSTARNLTGHGYEGLKGQIEALNIFMKAGLNEFLDLHADLCPEFSEMMEGIIAKFEDMEAQGKFKGPWGESYEDEIKAVNKYFSHRKVFVYGTLMKGETNNGFMSHSTFLGKTVIEGYEMYDCGWYPAIIPGDGLVIGEVYSVPVEDIPSIDALEGEGSLYVKKCEKITLNGESTFAFVYVYLGDCSGFEKIPAWKEHVWYVSYGSNMLYESFMRYIVGGSYGTSAWRAPCKDMTLPVAVKTVEIPFDMYFGNLSSWGGGVSFLDTTKKGKSLGVAYLITREQFEHVSCEENGGRCPGEGEWYEDIIDLEEMDGFEVKTITNNKLRTYNEPSLSYMETLFKGIKENWPEMSENDIWNYLCSCMR</sequence>
<organism evidence="2 3">
    <name type="scientific">Methanobrevibacter thaueri</name>
    <dbReference type="NCBI Taxonomy" id="190975"/>
    <lineage>
        <taxon>Archaea</taxon>
        <taxon>Methanobacteriati</taxon>
        <taxon>Methanobacteriota</taxon>
        <taxon>Methanomada group</taxon>
        <taxon>Methanobacteria</taxon>
        <taxon>Methanobacteriales</taxon>
        <taxon>Methanobacteriaceae</taxon>
        <taxon>Methanobrevibacter</taxon>
    </lineage>
</organism>
<dbReference type="Gene3D" id="3.10.490.10">
    <property type="entry name" value="Gamma-glutamyl cyclotransferase-like"/>
    <property type="match status" value="2"/>
</dbReference>
<accession>A0A8T3V4P6</accession>
<protein>
    <submittedName>
        <fullName evidence="2">Gamma-glutamylcyclotransferase</fullName>
    </submittedName>
</protein>
<dbReference type="InterPro" id="IPR036568">
    <property type="entry name" value="GGCT-like_sf"/>
</dbReference>
<dbReference type="Pfam" id="PF06094">
    <property type="entry name" value="GGACT"/>
    <property type="match status" value="1"/>
</dbReference>
<comment type="caution">
    <text evidence="2">The sequence shown here is derived from an EMBL/GenBank/DDBJ whole genome shotgun (WGS) entry which is preliminary data.</text>
</comment>
<dbReference type="CDD" id="cd06661">
    <property type="entry name" value="GGCT_like"/>
    <property type="match status" value="1"/>
</dbReference>
<dbReference type="EMBL" id="SUTK01000006">
    <property type="protein sequence ID" value="MBE6501271.1"/>
    <property type="molecule type" value="Genomic_DNA"/>
</dbReference>
<dbReference type="InterPro" id="IPR013024">
    <property type="entry name" value="GGCT-like"/>
</dbReference>
<dbReference type="Proteomes" id="UP000783037">
    <property type="component" value="Unassembled WGS sequence"/>
</dbReference>
<dbReference type="InterPro" id="IPR009288">
    <property type="entry name" value="AIG2-like_dom"/>
</dbReference>
<proteinExistence type="predicted"/>
<reference evidence="2" key="1">
    <citation type="submission" date="2019-04" db="EMBL/GenBank/DDBJ databases">
        <title>Evolution of Biomass-Degrading Anaerobic Consortia Revealed by Metagenomics.</title>
        <authorList>
            <person name="Peng X."/>
        </authorList>
    </citation>
    <scope>NUCLEOTIDE SEQUENCE</scope>
    <source>
        <strain evidence="2">SIG18</strain>
    </source>
</reference>
<feature type="domain" description="Gamma-glutamylcyclotransferase AIG2-like" evidence="1">
    <location>
        <begin position="196"/>
        <end position="292"/>
    </location>
</feature>